<organism evidence="2 3">
    <name type="scientific">Candidatus Clostridium eludens</name>
    <dbReference type="NCBI Taxonomy" id="3381663"/>
    <lineage>
        <taxon>Bacteria</taxon>
        <taxon>Bacillati</taxon>
        <taxon>Bacillota</taxon>
        <taxon>Clostridia</taxon>
        <taxon>Eubacteriales</taxon>
        <taxon>Clostridiaceae</taxon>
        <taxon>Clostridium</taxon>
    </lineage>
</organism>
<keyword evidence="1" id="KW-0812">Transmembrane</keyword>
<keyword evidence="3" id="KW-1185">Reference proteome</keyword>
<name>A0ABW8SDM6_9CLOT</name>
<sequence>MKKIGTITASTGFIFLGIWMMINLNNPSLGRKIIAYWPILIILIGLEILYYTLVKKESGKIQISGIALLIIIIFFFVSLFNGIAYKFRTNSFFNGWNFNFDSSLNERSFNKKLTLDSFGSAFNFETSNGTVNIEKSKDNKINIDTNLITDKDINLDNYKLDPVKGLDGYTIKITDNNIKSSKTTIYLPDGYVTSIKGGNLEVNSTSDVKFSTLNVHVDNGKVNLEGDIPNSIIKVGNGKISLENNLSKNIDISLGNGIVSVDTKDKNLTINTDIDLGVSEINDDKRTNSGIIKTFGTGEDKIRVKVDNGTIKINSGE</sequence>
<dbReference type="Proteomes" id="UP001623660">
    <property type="component" value="Unassembled WGS sequence"/>
</dbReference>
<comment type="caution">
    <text evidence="2">The sequence shown here is derived from an EMBL/GenBank/DDBJ whole genome shotgun (WGS) entry which is preliminary data.</text>
</comment>
<feature type="transmembrane region" description="Helical" evidence="1">
    <location>
        <begin position="66"/>
        <end position="85"/>
    </location>
</feature>
<dbReference type="RefSeq" id="WP_406790256.1">
    <property type="nucleotide sequence ID" value="NZ_JBJHZX010000001.1"/>
</dbReference>
<proteinExistence type="predicted"/>
<feature type="transmembrane region" description="Helical" evidence="1">
    <location>
        <begin position="5"/>
        <end position="22"/>
    </location>
</feature>
<evidence type="ECO:0000256" key="1">
    <source>
        <dbReference type="SAM" id="Phobius"/>
    </source>
</evidence>
<evidence type="ECO:0008006" key="4">
    <source>
        <dbReference type="Google" id="ProtNLM"/>
    </source>
</evidence>
<reference evidence="2 3" key="1">
    <citation type="submission" date="2024-11" db="EMBL/GenBank/DDBJ databases">
        <authorList>
            <person name="Heng Y.C."/>
            <person name="Lim A.C.H."/>
            <person name="Lee J.K.Y."/>
            <person name="Kittelmann S."/>
        </authorList>
    </citation>
    <scope>NUCLEOTIDE SEQUENCE [LARGE SCALE GENOMIC DNA]</scope>
    <source>
        <strain evidence="2 3">WILCCON 0269</strain>
    </source>
</reference>
<accession>A0ABW8SDM6</accession>
<evidence type="ECO:0000313" key="2">
    <source>
        <dbReference type="EMBL" id="MFL0194137.1"/>
    </source>
</evidence>
<feature type="transmembrane region" description="Helical" evidence="1">
    <location>
        <begin position="34"/>
        <end position="54"/>
    </location>
</feature>
<keyword evidence="1" id="KW-1133">Transmembrane helix</keyword>
<dbReference type="EMBL" id="JBJHZX010000001">
    <property type="protein sequence ID" value="MFL0194137.1"/>
    <property type="molecule type" value="Genomic_DNA"/>
</dbReference>
<gene>
    <name evidence="2" type="ORF">ACJDU8_00815</name>
</gene>
<evidence type="ECO:0000313" key="3">
    <source>
        <dbReference type="Proteomes" id="UP001623660"/>
    </source>
</evidence>
<protein>
    <recommendedName>
        <fullName evidence="4">Adhesin domain-containing protein</fullName>
    </recommendedName>
</protein>
<keyword evidence="1" id="KW-0472">Membrane</keyword>